<dbReference type="GO" id="GO:0004540">
    <property type="term" value="F:RNA nuclease activity"/>
    <property type="evidence" value="ECO:0007669"/>
    <property type="project" value="InterPro"/>
</dbReference>
<dbReference type="HOGENOM" id="CLU_119496_1_0_11"/>
<dbReference type="HAMAP" id="MF_00265">
    <property type="entry name" value="VapC_Nob1"/>
    <property type="match status" value="1"/>
</dbReference>
<dbReference type="GO" id="GO:0000287">
    <property type="term" value="F:magnesium ion binding"/>
    <property type="evidence" value="ECO:0007669"/>
    <property type="project" value="UniProtKB-UniRule"/>
</dbReference>
<name>L7VCE2_MYCL1</name>
<keyword evidence="9" id="KW-1185">Reference proteome</keyword>
<keyword evidence="6" id="KW-0800">Toxin</keyword>
<dbReference type="SUPFAM" id="SSF88723">
    <property type="entry name" value="PIN domain-like"/>
    <property type="match status" value="1"/>
</dbReference>
<dbReference type="GO" id="GO:0090729">
    <property type="term" value="F:toxin activity"/>
    <property type="evidence" value="ECO:0007669"/>
    <property type="project" value="UniProtKB-KW"/>
</dbReference>
<keyword evidence="4 6" id="KW-0378">Hydrolase</keyword>
<keyword evidence="2 6" id="KW-0540">Nuclease</keyword>
<dbReference type="InterPro" id="IPR029060">
    <property type="entry name" value="PIN-like_dom_sf"/>
</dbReference>
<evidence type="ECO:0000313" key="8">
    <source>
        <dbReference type="EMBL" id="AGC63094.1"/>
    </source>
</evidence>
<feature type="compositionally biased region" description="Low complexity" evidence="7">
    <location>
        <begin position="176"/>
        <end position="188"/>
    </location>
</feature>
<evidence type="ECO:0000256" key="4">
    <source>
        <dbReference type="ARBA" id="ARBA00022801"/>
    </source>
</evidence>
<evidence type="ECO:0000256" key="7">
    <source>
        <dbReference type="SAM" id="MobiDB-lite"/>
    </source>
</evidence>
<comment type="cofactor">
    <cofactor evidence="6">
        <name>Mg(2+)</name>
        <dbReference type="ChEBI" id="CHEBI:18420"/>
    </cofactor>
</comment>
<proteinExistence type="inferred from homology"/>
<organism evidence="8 9">
    <name type="scientific">Mycobacterium liflandii (strain 128FXT)</name>
    <dbReference type="NCBI Taxonomy" id="459424"/>
    <lineage>
        <taxon>Bacteria</taxon>
        <taxon>Bacillati</taxon>
        <taxon>Actinomycetota</taxon>
        <taxon>Actinomycetes</taxon>
        <taxon>Mycobacteriales</taxon>
        <taxon>Mycobacteriaceae</taxon>
        <taxon>Mycobacterium</taxon>
        <taxon>Mycobacterium ulcerans group</taxon>
    </lineage>
</organism>
<reference evidence="8 9" key="1">
    <citation type="journal article" date="2013" name="J. Bacteriol.">
        <title>Complete Genome Sequence of the Frog Pathogen Mycobacterium ulcerans Ecovar Liflandii.</title>
        <authorList>
            <person name="Tobias N.J."/>
            <person name="Doig K.D."/>
            <person name="Medema M.H."/>
            <person name="Chen H."/>
            <person name="Haring V."/>
            <person name="Moore R."/>
            <person name="Seemann T."/>
            <person name="Stinear T.P."/>
        </authorList>
    </citation>
    <scope>NUCLEOTIDE SEQUENCE [LARGE SCALE GENOMIC DNA]</scope>
    <source>
        <strain evidence="8 9">128FXT</strain>
    </source>
</reference>
<keyword evidence="5 6" id="KW-0460">Magnesium</keyword>
<comment type="function">
    <text evidence="6">Toxic component of a toxin-antitoxin (TA) system. An RNase.</text>
</comment>
<dbReference type="KEGG" id="mli:MULP_03407"/>
<dbReference type="Gene3D" id="3.40.50.1010">
    <property type="entry name" value="5'-nuclease"/>
    <property type="match status" value="1"/>
</dbReference>
<feature type="region of interest" description="Disordered" evidence="7">
    <location>
        <begin position="139"/>
        <end position="158"/>
    </location>
</feature>
<feature type="binding site" evidence="6">
    <location>
        <position position="7"/>
    </location>
    <ligand>
        <name>Mg(2+)</name>
        <dbReference type="ChEBI" id="CHEBI:18420"/>
    </ligand>
</feature>
<dbReference type="EMBL" id="CP003899">
    <property type="protein sequence ID" value="AGC63094.1"/>
    <property type="molecule type" value="Genomic_DNA"/>
</dbReference>
<dbReference type="CDD" id="cd09874">
    <property type="entry name" value="PIN_MT3492-like"/>
    <property type="match status" value="1"/>
</dbReference>
<accession>L7VCE2</accession>
<evidence type="ECO:0000256" key="1">
    <source>
        <dbReference type="ARBA" id="ARBA00022649"/>
    </source>
</evidence>
<comment type="similarity">
    <text evidence="6">Belongs to the PINc/VapC protein family.</text>
</comment>
<keyword evidence="1 6" id="KW-1277">Toxin-antitoxin system</keyword>
<comment type="caution">
    <text evidence="6">Lacks conserved residue(s) required for the propagation of feature annotation.</text>
</comment>
<dbReference type="Proteomes" id="UP000011157">
    <property type="component" value="Chromosome"/>
</dbReference>
<keyword evidence="3 6" id="KW-0479">Metal-binding</keyword>
<dbReference type="PATRIC" id="fig|459424.11.peg.3512"/>
<sequence length="197" mass="21436">MPLVYFDASTFVKLLTTETGGSLASVPWDGCDAALSARLAYPEVRAALAAAARNHDLTESELAEAERDWEDFWTATRPVEHTTTVEHHADHLARAHALRGAQAVHLASALAVGAPGLIIAAWDRRLHTGAQAARCRVAPAQLDPSPPPRYRSESTPARTTIRYRFARSRPVSQFRFATTASASRSSRTGSIRANKPR</sequence>
<evidence type="ECO:0000256" key="2">
    <source>
        <dbReference type="ARBA" id="ARBA00022722"/>
    </source>
</evidence>
<evidence type="ECO:0000256" key="6">
    <source>
        <dbReference type="HAMAP-Rule" id="MF_00265"/>
    </source>
</evidence>
<dbReference type="EC" id="3.1.-.-" evidence="6"/>
<dbReference type="AlphaFoldDB" id="L7VCE2"/>
<gene>
    <name evidence="6" type="primary">vapC</name>
    <name evidence="8" type="ordered locus">MULP_03407</name>
</gene>
<evidence type="ECO:0000256" key="5">
    <source>
        <dbReference type="ARBA" id="ARBA00022842"/>
    </source>
</evidence>
<evidence type="ECO:0000256" key="3">
    <source>
        <dbReference type="ARBA" id="ARBA00022723"/>
    </source>
</evidence>
<protein>
    <recommendedName>
        <fullName evidence="6">Ribonuclease VapC</fullName>
        <shortName evidence="6">RNase VapC</shortName>
        <ecNumber evidence="6">3.1.-.-</ecNumber>
    </recommendedName>
    <alternativeName>
        <fullName evidence="6">Toxin VapC</fullName>
    </alternativeName>
</protein>
<dbReference type="GO" id="GO:0016787">
    <property type="term" value="F:hydrolase activity"/>
    <property type="evidence" value="ECO:0007669"/>
    <property type="project" value="UniProtKB-KW"/>
</dbReference>
<evidence type="ECO:0000313" key="9">
    <source>
        <dbReference type="Proteomes" id="UP000011157"/>
    </source>
</evidence>
<dbReference type="InterPro" id="IPR022907">
    <property type="entry name" value="VapC_family"/>
</dbReference>
<feature type="region of interest" description="Disordered" evidence="7">
    <location>
        <begin position="176"/>
        <end position="197"/>
    </location>
</feature>